<sequence length="542" mass="59801">MSSTNDGRPAPKKAKPSTKRPLPLLHQLPPLVNINNNNNNNRNTTVMSSTNDGRPAPKKAKTSTKRPVPLLNQKGLLYPGVLSEILRRREPADWEPPESPLKGAETTLPGQGLPLNAYYQGADWPGKIVDPDPPKSAKKPAVPSTPASFARRSKRLQQAADNVIESPRARVLHTPEQRPLILPQAYLDSIVPSSSSRPCPAVMPVQMQHNFRQSQDVHCNKPGILSLLCPRSLLPKSRYIAELSMVMHPTFYFFGDERSDTYMRGLPLNISDFLEPFSHFASYDDTETYISEDELLINWATGEVGDAGIRASQGSDSCTSEPYNQAREFTSLQSCQTARDSINDYDIVVSRRVQAPAERVASGADAFCRVRFRMTGDQATQLEHSPEELEILEMMQEWYDTGLSESSTTTAPYDKVIHPTTSNTSIAPLFNSAASAVLRANNPMLVAPKHMSQQRPKATKTARVNPADKISKAQRRVARSIKSHGQRSHNMAFTNCQKAHIKCSMSEDVPGKCDGCVRRGKADSCANNLRGLYGANVEQDAA</sequence>
<dbReference type="GeneID" id="40751361"/>
<name>A0A074XUS9_AURPU</name>
<dbReference type="RefSeq" id="XP_029761879.1">
    <property type="nucleotide sequence ID" value="XM_029909055.1"/>
</dbReference>
<feature type="region of interest" description="Disordered" evidence="1">
    <location>
        <begin position="129"/>
        <end position="154"/>
    </location>
</feature>
<feature type="compositionally biased region" description="Low complexity" evidence="1">
    <location>
        <begin position="21"/>
        <end position="43"/>
    </location>
</feature>
<organism evidence="2 3">
    <name type="scientific">Aureobasidium pullulans EXF-150</name>
    <dbReference type="NCBI Taxonomy" id="1043002"/>
    <lineage>
        <taxon>Eukaryota</taxon>
        <taxon>Fungi</taxon>
        <taxon>Dikarya</taxon>
        <taxon>Ascomycota</taxon>
        <taxon>Pezizomycotina</taxon>
        <taxon>Dothideomycetes</taxon>
        <taxon>Dothideomycetidae</taxon>
        <taxon>Dothideales</taxon>
        <taxon>Saccotheciaceae</taxon>
        <taxon>Aureobasidium</taxon>
    </lineage>
</organism>
<gene>
    <name evidence="2" type="ORF">M438DRAFT_390692</name>
</gene>
<feature type="compositionally biased region" description="Low complexity" evidence="1">
    <location>
        <begin position="139"/>
        <end position="148"/>
    </location>
</feature>
<dbReference type="AlphaFoldDB" id="A0A074XUS9"/>
<dbReference type="HOGENOM" id="CLU_502451_0_0_1"/>
<accession>A0A074XUS9</accession>
<evidence type="ECO:0000313" key="2">
    <source>
        <dbReference type="EMBL" id="KEQ85692.1"/>
    </source>
</evidence>
<protein>
    <submittedName>
        <fullName evidence="2">Uncharacterized protein</fullName>
    </submittedName>
</protein>
<keyword evidence="3" id="KW-1185">Reference proteome</keyword>
<evidence type="ECO:0000256" key="1">
    <source>
        <dbReference type="SAM" id="MobiDB-lite"/>
    </source>
</evidence>
<reference evidence="2 3" key="1">
    <citation type="journal article" date="2014" name="BMC Genomics">
        <title>Genome sequencing of four Aureobasidium pullulans varieties: biotechnological potential, stress tolerance, and description of new species.</title>
        <authorList>
            <person name="Gostin Ar C."/>
            <person name="Ohm R.A."/>
            <person name="Kogej T."/>
            <person name="Sonjak S."/>
            <person name="Turk M."/>
            <person name="Zajc J."/>
            <person name="Zalar P."/>
            <person name="Grube M."/>
            <person name="Sun H."/>
            <person name="Han J."/>
            <person name="Sharma A."/>
            <person name="Chiniquy J."/>
            <person name="Ngan C.Y."/>
            <person name="Lipzen A."/>
            <person name="Barry K."/>
            <person name="Grigoriev I.V."/>
            <person name="Gunde-Cimerman N."/>
        </authorList>
    </citation>
    <scope>NUCLEOTIDE SEQUENCE [LARGE SCALE GENOMIC DNA]</scope>
    <source>
        <strain evidence="2 3">EXF-150</strain>
    </source>
</reference>
<proteinExistence type="predicted"/>
<dbReference type="Proteomes" id="UP000030706">
    <property type="component" value="Unassembled WGS sequence"/>
</dbReference>
<feature type="region of interest" description="Disordered" evidence="1">
    <location>
        <begin position="449"/>
        <end position="471"/>
    </location>
</feature>
<feature type="region of interest" description="Disordered" evidence="1">
    <location>
        <begin position="1"/>
        <end position="66"/>
    </location>
</feature>
<dbReference type="EMBL" id="KL584979">
    <property type="protein sequence ID" value="KEQ85692.1"/>
    <property type="molecule type" value="Genomic_DNA"/>
</dbReference>
<evidence type="ECO:0000313" key="3">
    <source>
        <dbReference type="Proteomes" id="UP000030706"/>
    </source>
</evidence>